<evidence type="ECO:0000256" key="2">
    <source>
        <dbReference type="ARBA" id="ARBA00022857"/>
    </source>
</evidence>
<sequence>MSRYAAAHANPQGPGDARPTALQIVQDEKLENKLIGKVIVITGVTSGIGLETALALAATGATLFLTVRDLEKAKMTLHDLIQSNRVFLVKMDNSSLTSIKVAAAEILSQSKHHVNILINNAGILGGPNLQLTDDGFEAQFATNYLGHFLLFELLKPALIASTTPEFSSRVVNVSSSAARSVGLTTSDNYNFEKTEYDPSIAYAQSKLAMIYMANEIERRYGQNGLHATSVHPGGIATNISRNVSPEIVAMIMEKLKHVLKSTEQGAATTVIAAIGTEWESKGGRYLEDCAESQRGPDDYDVFGVGWTRQMYDAENEARLWKDSLEMLGLHDEM</sequence>
<keyword evidence="6" id="KW-1185">Reference proteome</keyword>
<evidence type="ECO:0000313" key="6">
    <source>
        <dbReference type="Proteomes" id="UP000249363"/>
    </source>
</evidence>
<dbReference type="EMBL" id="MIKG01000024">
    <property type="protein sequence ID" value="RAO73390.1"/>
    <property type="molecule type" value="Genomic_DNA"/>
</dbReference>
<dbReference type="Gene3D" id="3.40.50.720">
    <property type="entry name" value="NAD(P)-binding Rossmann-like Domain"/>
    <property type="match status" value="1"/>
</dbReference>
<dbReference type="Pfam" id="PF00106">
    <property type="entry name" value="adh_short"/>
    <property type="match status" value="1"/>
</dbReference>
<dbReference type="PANTHER" id="PTHR24320:SF272">
    <property type="entry name" value="NAD(P)-BINDING ROSSMANN-FOLD SUPERFAMILY PROTEIN"/>
    <property type="match status" value="1"/>
</dbReference>
<dbReference type="InterPro" id="IPR036291">
    <property type="entry name" value="NAD(P)-bd_dom_sf"/>
</dbReference>
<comment type="caution">
    <text evidence="5">The sequence shown here is derived from an EMBL/GenBank/DDBJ whole genome shotgun (WGS) entry which is preliminary data.</text>
</comment>
<dbReference type="AlphaFoldDB" id="A0A364LC36"/>
<reference evidence="5 6" key="1">
    <citation type="journal article" date="2017" name="Biotechnol. Biofuels">
        <title>Differential beta-glucosidase expression as a function of carbon source availability in Talaromyces amestolkiae: a genomic and proteomic approach.</title>
        <authorList>
            <person name="de Eugenio L.I."/>
            <person name="Mendez-Liter J.A."/>
            <person name="Nieto-Dominguez M."/>
            <person name="Alonso L."/>
            <person name="Gil-Munoz J."/>
            <person name="Barriuso J."/>
            <person name="Prieto A."/>
            <person name="Martinez M.J."/>
        </authorList>
    </citation>
    <scope>NUCLEOTIDE SEQUENCE [LARGE SCALE GENOMIC DNA]</scope>
    <source>
        <strain evidence="5 6">CIB</strain>
    </source>
</reference>
<evidence type="ECO:0000256" key="3">
    <source>
        <dbReference type="ARBA" id="ARBA00023002"/>
    </source>
</evidence>
<dbReference type="GeneID" id="63798616"/>
<evidence type="ECO:0000256" key="1">
    <source>
        <dbReference type="ARBA" id="ARBA00006484"/>
    </source>
</evidence>
<comment type="similarity">
    <text evidence="1 4">Belongs to the short-chain dehydrogenases/reductases (SDR) family.</text>
</comment>
<evidence type="ECO:0000313" key="5">
    <source>
        <dbReference type="EMBL" id="RAO73390.1"/>
    </source>
</evidence>
<proteinExistence type="inferred from homology"/>
<protein>
    <submittedName>
        <fullName evidence="5">Uncharacterized protein</fullName>
    </submittedName>
</protein>
<dbReference type="PRINTS" id="PR00080">
    <property type="entry name" value="SDRFAMILY"/>
</dbReference>
<dbReference type="STRING" id="1196081.A0A364LC36"/>
<dbReference type="SUPFAM" id="SSF51735">
    <property type="entry name" value="NAD(P)-binding Rossmann-fold domains"/>
    <property type="match status" value="1"/>
</dbReference>
<gene>
    <name evidence="5" type="ORF">BHQ10_009402</name>
</gene>
<keyword evidence="2" id="KW-0521">NADP</keyword>
<dbReference type="PRINTS" id="PR00081">
    <property type="entry name" value="GDHRDH"/>
</dbReference>
<keyword evidence="3" id="KW-0560">Oxidoreductase</keyword>
<dbReference type="PANTHER" id="PTHR24320">
    <property type="entry name" value="RETINOL DEHYDROGENASE"/>
    <property type="match status" value="1"/>
</dbReference>
<dbReference type="OrthoDB" id="191139at2759"/>
<name>A0A364LC36_TALAM</name>
<dbReference type="Proteomes" id="UP000249363">
    <property type="component" value="Unassembled WGS sequence"/>
</dbReference>
<evidence type="ECO:0000256" key="4">
    <source>
        <dbReference type="RuleBase" id="RU000363"/>
    </source>
</evidence>
<accession>A0A364LC36</accession>
<dbReference type="InterPro" id="IPR002347">
    <property type="entry name" value="SDR_fam"/>
</dbReference>
<dbReference type="GO" id="GO:0016491">
    <property type="term" value="F:oxidoreductase activity"/>
    <property type="evidence" value="ECO:0007669"/>
    <property type="project" value="UniProtKB-KW"/>
</dbReference>
<organism evidence="5 6">
    <name type="scientific">Talaromyces amestolkiae</name>
    <dbReference type="NCBI Taxonomy" id="1196081"/>
    <lineage>
        <taxon>Eukaryota</taxon>
        <taxon>Fungi</taxon>
        <taxon>Dikarya</taxon>
        <taxon>Ascomycota</taxon>
        <taxon>Pezizomycotina</taxon>
        <taxon>Eurotiomycetes</taxon>
        <taxon>Eurotiomycetidae</taxon>
        <taxon>Eurotiales</taxon>
        <taxon>Trichocomaceae</taxon>
        <taxon>Talaromyces</taxon>
        <taxon>Talaromyces sect. Talaromyces</taxon>
    </lineage>
</organism>
<dbReference type="RefSeq" id="XP_040737904.1">
    <property type="nucleotide sequence ID" value="XM_040882314.1"/>
</dbReference>